<dbReference type="GeneID" id="75834490"/>
<reference evidence="2" key="2">
    <citation type="submission" date="2022-07" db="EMBL/GenBank/DDBJ databases">
        <authorList>
            <person name="Goncalves M.F.M."/>
            <person name="Hilario S."/>
            <person name="Van De Peer Y."/>
            <person name="Esteves A.C."/>
            <person name="Alves A."/>
        </authorList>
    </citation>
    <scope>NUCLEOTIDE SEQUENCE</scope>
    <source>
        <strain evidence="2">MUM 19.33</strain>
    </source>
</reference>
<dbReference type="Proteomes" id="UP001055219">
    <property type="component" value="Unassembled WGS sequence"/>
</dbReference>
<dbReference type="EMBL" id="JAGIXG020000003">
    <property type="protein sequence ID" value="KAI6784924.1"/>
    <property type="molecule type" value="Genomic_DNA"/>
</dbReference>
<sequence length="246" mass="27095">MTDQFQLVVAITLAICTSAVTENPIYEEALVEATRETLESANEHTNVVKLSGAKMALDDGLHMFLNFRQDLTTDDPAITRAFDEWQIVNHKEVFSKPPGGDPGFQVIVTRDTLKALGRGFARDVLMKQYQYTDTCTSNPKGWDAIRSLEYLKLGALSAPTGEALDEALQQITAVITSEAAIDLCVSIRQSKFMTKMLGDFIKAIMDEPSHTNPRESEEMDVRPGTAAVADIEDEADGAFSESERVD</sequence>
<accession>A0A9Q0BHY0</accession>
<feature type="chain" id="PRO_5040259717" evidence="1">
    <location>
        <begin position="22"/>
        <end position="246"/>
    </location>
</feature>
<evidence type="ECO:0000313" key="2">
    <source>
        <dbReference type="EMBL" id="KAI6784924.1"/>
    </source>
</evidence>
<evidence type="ECO:0000256" key="1">
    <source>
        <dbReference type="SAM" id="SignalP"/>
    </source>
</evidence>
<dbReference type="RefSeq" id="XP_051365780.1">
    <property type="nucleotide sequence ID" value="XM_051502605.1"/>
</dbReference>
<proteinExistence type="predicted"/>
<reference evidence="2" key="1">
    <citation type="journal article" date="2021" name="J Fungi (Basel)">
        <title>Genomic and Metabolomic Analyses of the Marine Fungus Emericellopsis cladophorae: Insights into Saltwater Adaptability Mechanisms and Its Biosynthetic Potential.</title>
        <authorList>
            <person name="Goncalves M.F.M."/>
            <person name="Hilario S."/>
            <person name="Van de Peer Y."/>
            <person name="Esteves A.C."/>
            <person name="Alves A."/>
        </authorList>
    </citation>
    <scope>NUCLEOTIDE SEQUENCE</scope>
    <source>
        <strain evidence="2">MUM 19.33</strain>
    </source>
</reference>
<dbReference type="AlphaFoldDB" id="A0A9Q0BHY0"/>
<keyword evidence="1" id="KW-0732">Signal</keyword>
<comment type="caution">
    <text evidence="2">The sequence shown here is derived from an EMBL/GenBank/DDBJ whole genome shotgun (WGS) entry which is preliminary data.</text>
</comment>
<feature type="signal peptide" evidence="1">
    <location>
        <begin position="1"/>
        <end position="21"/>
    </location>
</feature>
<keyword evidence="3" id="KW-1185">Reference proteome</keyword>
<dbReference type="OrthoDB" id="10396761at2759"/>
<evidence type="ECO:0000313" key="3">
    <source>
        <dbReference type="Proteomes" id="UP001055219"/>
    </source>
</evidence>
<organism evidence="2 3">
    <name type="scientific">Emericellopsis cladophorae</name>
    <dbReference type="NCBI Taxonomy" id="2686198"/>
    <lineage>
        <taxon>Eukaryota</taxon>
        <taxon>Fungi</taxon>
        <taxon>Dikarya</taxon>
        <taxon>Ascomycota</taxon>
        <taxon>Pezizomycotina</taxon>
        <taxon>Sordariomycetes</taxon>
        <taxon>Hypocreomycetidae</taxon>
        <taxon>Hypocreales</taxon>
        <taxon>Bionectriaceae</taxon>
        <taxon>Emericellopsis</taxon>
    </lineage>
</organism>
<gene>
    <name evidence="2" type="ORF">J7T54_008018</name>
</gene>
<name>A0A9Q0BHY0_9HYPO</name>
<protein>
    <submittedName>
        <fullName evidence="2">Uncharacterized protein</fullName>
    </submittedName>
</protein>